<reference evidence="3" key="1">
    <citation type="submission" date="2011-05" db="EMBL/GenBank/DDBJ databases">
        <authorList>
            <person name="Richards S.R."/>
            <person name="Qu J."/>
            <person name="Jiang H."/>
            <person name="Jhangiani S.N."/>
            <person name="Agravi P."/>
            <person name="Goodspeed R."/>
            <person name="Gross S."/>
            <person name="Mandapat C."/>
            <person name="Jackson L."/>
            <person name="Mathew T."/>
            <person name="Pu L."/>
            <person name="Thornton R."/>
            <person name="Saada N."/>
            <person name="Wilczek-Boney K.B."/>
            <person name="Lee S."/>
            <person name="Kovar C."/>
            <person name="Wu Y."/>
            <person name="Scherer S.E."/>
            <person name="Worley K.C."/>
            <person name="Muzny D.M."/>
            <person name="Gibbs R."/>
        </authorList>
    </citation>
    <scope>NUCLEOTIDE SEQUENCE</scope>
    <source>
        <strain evidence="3">Brora</strain>
    </source>
</reference>
<dbReference type="EMBL" id="JH430144">
    <property type="status" value="NOT_ANNOTATED_CDS"/>
    <property type="molecule type" value="Genomic_DNA"/>
</dbReference>
<dbReference type="Proteomes" id="UP000014500">
    <property type="component" value="Unassembled WGS sequence"/>
</dbReference>
<organism evidence="2 3">
    <name type="scientific">Strigamia maritima</name>
    <name type="common">European centipede</name>
    <name type="synonym">Geophilus maritimus</name>
    <dbReference type="NCBI Taxonomy" id="126957"/>
    <lineage>
        <taxon>Eukaryota</taxon>
        <taxon>Metazoa</taxon>
        <taxon>Ecdysozoa</taxon>
        <taxon>Arthropoda</taxon>
        <taxon>Myriapoda</taxon>
        <taxon>Chilopoda</taxon>
        <taxon>Pleurostigmophora</taxon>
        <taxon>Geophilomorpha</taxon>
        <taxon>Linotaeniidae</taxon>
        <taxon>Strigamia</taxon>
    </lineage>
</organism>
<keyword evidence="1" id="KW-0472">Membrane</keyword>
<dbReference type="PhylomeDB" id="T1JI06"/>
<proteinExistence type="predicted"/>
<accession>T1JI06</accession>
<evidence type="ECO:0000256" key="1">
    <source>
        <dbReference type="SAM" id="Phobius"/>
    </source>
</evidence>
<evidence type="ECO:0008006" key="4">
    <source>
        <dbReference type="Google" id="ProtNLM"/>
    </source>
</evidence>
<reference evidence="2" key="2">
    <citation type="submission" date="2015-02" db="UniProtKB">
        <authorList>
            <consortium name="EnsemblMetazoa"/>
        </authorList>
    </citation>
    <scope>IDENTIFICATION</scope>
</reference>
<keyword evidence="1" id="KW-0812">Transmembrane</keyword>
<protein>
    <recommendedName>
        <fullName evidence="4">Fibronectin type-III domain-containing protein</fullName>
    </recommendedName>
</protein>
<evidence type="ECO:0000313" key="2">
    <source>
        <dbReference type="EnsemblMetazoa" id="SMAR013487-PA"/>
    </source>
</evidence>
<feature type="transmembrane region" description="Helical" evidence="1">
    <location>
        <begin position="172"/>
        <end position="197"/>
    </location>
</feature>
<dbReference type="AlphaFoldDB" id="T1JI06"/>
<dbReference type="HOGENOM" id="CLU_1284729_0_0_1"/>
<dbReference type="CDD" id="cd12087">
    <property type="entry name" value="TM_EGFR-like"/>
    <property type="match status" value="1"/>
</dbReference>
<evidence type="ECO:0000313" key="3">
    <source>
        <dbReference type="Proteomes" id="UP000014500"/>
    </source>
</evidence>
<dbReference type="OMA" id="IRYHNEA"/>
<dbReference type="EnsemblMetazoa" id="SMAR013487-RA">
    <property type="protein sequence ID" value="SMAR013487-PA"/>
    <property type="gene ID" value="SMAR013487"/>
</dbReference>
<keyword evidence="3" id="KW-1185">Reference proteome</keyword>
<dbReference type="STRING" id="126957.T1JI06"/>
<name>T1JI06_STRMM</name>
<keyword evidence="1" id="KW-1133">Transmembrane helix</keyword>
<sequence length="215" mass="24115">MMQDESDVTDDQFDENVVDDFQRSLLAGAFLLNGWIEKDILPPNRVIDLQVETVSEQCVNLTWTAAGDDMDTGTANRTEIRYHNEAIEVYKNFSNGFLISENDVKNGTLVPVHGGKLHSVIICISIQNKNANTIYFALRNYDNSQNIGGISNIAEAHFAKEVVEQQIPVSQLTLFVVGAVVGAFILLILGLVFVRILRKHQLHEKEFKKTNVVRL</sequence>